<dbReference type="InterPro" id="IPR003594">
    <property type="entry name" value="HATPase_dom"/>
</dbReference>
<keyword evidence="2" id="KW-0418">Kinase</keyword>
<evidence type="ECO:0000259" key="3">
    <source>
        <dbReference type="PROSITE" id="PS50109"/>
    </source>
</evidence>
<dbReference type="PANTHER" id="PTHR24421">
    <property type="entry name" value="NITRATE/NITRITE SENSOR PROTEIN NARX-RELATED"/>
    <property type="match status" value="1"/>
</dbReference>
<dbReference type="Pfam" id="PF02518">
    <property type="entry name" value="HATPase_c"/>
    <property type="match status" value="1"/>
</dbReference>
<dbReference type="AlphaFoldDB" id="A0A0F9AT49"/>
<feature type="non-terminal residue" evidence="4">
    <location>
        <position position="1"/>
    </location>
</feature>
<dbReference type="GO" id="GO:0046983">
    <property type="term" value="F:protein dimerization activity"/>
    <property type="evidence" value="ECO:0007669"/>
    <property type="project" value="InterPro"/>
</dbReference>
<name>A0A0F9AT49_9ZZZZ</name>
<dbReference type="Gene3D" id="3.30.565.10">
    <property type="entry name" value="Histidine kinase-like ATPase, C-terminal domain"/>
    <property type="match status" value="1"/>
</dbReference>
<dbReference type="GO" id="GO:0000155">
    <property type="term" value="F:phosphorelay sensor kinase activity"/>
    <property type="evidence" value="ECO:0007669"/>
    <property type="project" value="InterPro"/>
</dbReference>
<dbReference type="CDD" id="cd16917">
    <property type="entry name" value="HATPase_UhpB-NarQ-NarX-like"/>
    <property type="match status" value="1"/>
</dbReference>
<sequence>EQLQSLALLEERERIGMDLHDGAIQSIYAVVLRLEDCAERLSEPSDEVRAGLDKAMDDLNKVLQDIRSYIFDLRPQVLHGDLEKALDDLVQSVRVNALIDAELEVEGDLNGALTEEQAVPLFHIAQEAVNNVNRHAQATSLRVKVTAQSRSVRLEIVDNGVGFDLEDGKASDGHGLRNMDDRARSLGAHLSLESSPGRGTRVRVELPLADVRQ</sequence>
<dbReference type="GO" id="GO:0016020">
    <property type="term" value="C:membrane"/>
    <property type="evidence" value="ECO:0007669"/>
    <property type="project" value="InterPro"/>
</dbReference>
<dbReference type="EMBL" id="LAZR01044383">
    <property type="protein sequence ID" value="KKL04792.1"/>
    <property type="molecule type" value="Genomic_DNA"/>
</dbReference>
<dbReference type="SUPFAM" id="SSF55874">
    <property type="entry name" value="ATPase domain of HSP90 chaperone/DNA topoisomerase II/histidine kinase"/>
    <property type="match status" value="1"/>
</dbReference>
<evidence type="ECO:0000256" key="1">
    <source>
        <dbReference type="ARBA" id="ARBA00022679"/>
    </source>
</evidence>
<dbReference type="Gene3D" id="1.20.5.1930">
    <property type="match status" value="1"/>
</dbReference>
<dbReference type="InterPro" id="IPR005467">
    <property type="entry name" value="His_kinase_dom"/>
</dbReference>
<accession>A0A0F9AT49</accession>
<dbReference type="Pfam" id="PF07730">
    <property type="entry name" value="HisKA_3"/>
    <property type="match status" value="1"/>
</dbReference>
<dbReference type="SMART" id="SM00387">
    <property type="entry name" value="HATPase_c"/>
    <property type="match status" value="1"/>
</dbReference>
<dbReference type="PROSITE" id="PS50109">
    <property type="entry name" value="HIS_KIN"/>
    <property type="match status" value="1"/>
</dbReference>
<organism evidence="4">
    <name type="scientific">marine sediment metagenome</name>
    <dbReference type="NCBI Taxonomy" id="412755"/>
    <lineage>
        <taxon>unclassified sequences</taxon>
        <taxon>metagenomes</taxon>
        <taxon>ecological metagenomes</taxon>
    </lineage>
</organism>
<evidence type="ECO:0000313" key="4">
    <source>
        <dbReference type="EMBL" id="KKL04792.1"/>
    </source>
</evidence>
<dbReference type="InterPro" id="IPR050482">
    <property type="entry name" value="Sensor_HK_TwoCompSys"/>
</dbReference>
<keyword evidence="1" id="KW-0808">Transferase</keyword>
<protein>
    <recommendedName>
        <fullName evidence="3">Histidine kinase domain-containing protein</fullName>
    </recommendedName>
</protein>
<evidence type="ECO:0000256" key="2">
    <source>
        <dbReference type="ARBA" id="ARBA00022777"/>
    </source>
</evidence>
<feature type="domain" description="Histidine kinase" evidence="3">
    <location>
        <begin position="57"/>
        <end position="210"/>
    </location>
</feature>
<proteinExistence type="predicted"/>
<reference evidence="4" key="1">
    <citation type="journal article" date="2015" name="Nature">
        <title>Complex archaea that bridge the gap between prokaryotes and eukaryotes.</title>
        <authorList>
            <person name="Spang A."/>
            <person name="Saw J.H."/>
            <person name="Jorgensen S.L."/>
            <person name="Zaremba-Niedzwiedzka K."/>
            <person name="Martijn J."/>
            <person name="Lind A.E."/>
            <person name="van Eijk R."/>
            <person name="Schleper C."/>
            <person name="Guy L."/>
            <person name="Ettema T.J."/>
        </authorList>
    </citation>
    <scope>NUCLEOTIDE SEQUENCE</scope>
</reference>
<dbReference type="InterPro" id="IPR036890">
    <property type="entry name" value="HATPase_C_sf"/>
</dbReference>
<dbReference type="InterPro" id="IPR011712">
    <property type="entry name" value="Sig_transdc_His_kin_sub3_dim/P"/>
</dbReference>
<gene>
    <name evidence="4" type="ORF">LCGC14_2612510</name>
</gene>
<comment type="caution">
    <text evidence="4">The sequence shown here is derived from an EMBL/GenBank/DDBJ whole genome shotgun (WGS) entry which is preliminary data.</text>
</comment>